<name>A0AA86TMP4_9EUKA</name>
<reference evidence="3 4" key="2">
    <citation type="submission" date="2024-07" db="EMBL/GenBank/DDBJ databases">
        <authorList>
            <person name="Akdeniz Z."/>
        </authorList>
    </citation>
    <scope>NUCLEOTIDE SEQUENCE [LARGE SCALE GENOMIC DNA]</scope>
</reference>
<dbReference type="EMBL" id="CATOUU010000279">
    <property type="protein sequence ID" value="CAI9923229.1"/>
    <property type="molecule type" value="Genomic_DNA"/>
</dbReference>
<accession>A0AA86TMP4</accession>
<reference evidence="2" key="1">
    <citation type="submission" date="2023-06" db="EMBL/GenBank/DDBJ databases">
        <authorList>
            <person name="Kurt Z."/>
        </authorList>
    </citation>
    <scope>NUCLEOTIDE SEQUENCE</scope>
</reference>
<evidence type="ECO:0000256" key="1">
    <source>
        <dbReference type="SAM" id="SignalP"/>
    </source>
</evidence>
<keyword evidence="1" id="KW-0732">Signal</keyword>
<feature type="chain" id="PRO_5041666253" evidence="1">
    <location>
        <begin position="25"/>
        <end position="224"/>
    </location>
</feature>
<comment type="caution">
    <text evidence="2">The sequence shown here is derived from an EMBL/GenBank/DDBJ whole genome shotgun (WGS) entry which is preliminary data.</text>
</comment>
<dbReference type="EMBL" id="CAXDID020000012">
    <property type="protein sequence ID" value="CAL5980373.1"/>
    <property type="molecule type" value="Genomic_DNA"/>
</dbReference>
<evidence type="ECO:0000313" key="2">
    <source>
        <dbReference type="EMBL" id="CAI9923229.1"/>
    </source>
</evidence>
<sequence length="224" mass="26222">MNGDNTSFNALFLSLLMWLNKSITQPVILHPCDVEVYRITSKQMRYQSVLVQSSQLDDKQIKIIPEPELATKLELVQSQQNQQQITKYEPDKPQIQNKPNQTIENCIRSEFLLKFEKTQTALSILNLIFTLSQQPSPQSQIQIQIVLKNLFDLTPDDLNPALPPHAYNLKNDFLFNFIQTHHFKEGKVEVPFKNESEKQFFKEFAEILKFKFNNKFVFGFKKIQ</sequence>
<gene>
    <name evidence="2" type="ORF">HINF_LOCUS10874</name>
    <name evidence="3" type="ORF">HINF_LOCUS6140</name>
</gene>
<evidence type="ECO:0000313" key="3">
    <source>
        <dbReference type="EMBL" id="CAL5980373.1"/>
    </source>
</evidence>
<evidence type="ECO:0000313" key="4">
    <source>
        <dbReference type="Proteomes" id="UP001642409"/>
    </source>
</evidence>
<dbReference type="Proteomes" id="UP001642409">
    <property type="component" value="Unassembled WGS sequence"/>
</dbReference>
<dbReference type="AlphaFoldDB" id="A0AA86TMP4"/>
<keyword evidence="4" id="KW-1185">Reference proteome</keyword>
<feature type="signal peptide" evidence="1">
    <location>
        <begin position="1"/>
        <end position="24"/>
    </location>
</feature>
<proteinExistence type="predicted"/>
<organism evidence="2">
    <name type="scientific">Hexamita inflata</name>
    <dbReference type="NCBI Taxonomy" id="28002"/>
    <lineage>
        <taxon>Eukaryota</taxon>
        <taxon>Metamonada</taxon>
        <taxon>Diplomonadida</taxon>
        <taxon>Hexamitidae</taxon>
        <taxon>Hexamitinae</taxon>
        <taxon>Hexamita</taxon>
    </lineage>
</organism>
<protein>
    <submittedName>
        <fullName evidence="3">Hypothetical_protein</fullName>
    </submittedName>
</protein>